<evidence type="ECO:0000256" key="1">
    <source>
        <dbReference type="SAM" id="MobiDB-lite"/>
    </source>
</evidence>
<proteinExistence type="predicted"/>
<name>A0A7E4ZZN7_PANRE</name>
<evidence type="ECO:0000313" key="2">
    <source>
        <dbReference type="Proteomes" id="UP000492821"/>
    </source>
</evidence>
<feature type="compositionally biased region" description="Basic and acidic residues" evidence="1">
    <location>
        <begin position="91"/>
        <end position="100"/>
    </location>
</feature>
<dbReference type="AlphaFoldDB" id="A0A7E4ZZN7"/>
<feature type="compositionally biased region" description="Low complexity" evidence="1">
    <location>
        <begin position="245"/>
        <end position="255"/>
    </location>
</feature>
<feature type="region of interest" description="Disordered" evidence="1">
    <location>
        <begin position="185"/>
        <end position="263"/>
    </location>
</feature>
<dbReference type="Proteomes" id="UP000492821">
    <property type="component" value="Unassembled WGS sequence"/>
</dbReference>
<keyword evidence="2" id="KW-1185">Reference proteome</keyword>
<protein>
    <submittedName>
        <fullName evidence="3">NET domain-containing protein</fullName>
    </submittedName>
</protein>
<dbReference type="InterPro" id="IPR038991">
    <property type="entry name" value="CAAP1"/>
</dbReference>
<reference evidence="2" key="1">
    <citation type="journal article" date="2013" name="Genetics">
        <title>The draft genome and transcriptome of Panagrellus redivivus are shaped by the harsh demands of a free-living lifestyle.</title>
        <authorList>
            <person name="Srinivasan J."/>
            <person name="Dillman A.R."/>
            <person name="Macchietto M.G."/>
            <person name="Heikkinen L."/>
            <person name="Lakso M."/>
            <person name="Fracchia K.M."/>
            <person name="Antoshechkin I."/>
            <person name="Mortazavi A."/>
            <person name="Wong G."/>
            <person name="Sternberg P.W."/>
        </authorList>
    </citation>
    <scope>NUCLEOTIDE SEQUENCE [LARGE SCALE GENOMIC DNA]</scope>
    <source>
        <strain evidence="2">MT8872</strain>
    </source>
</reference>
<dbReference type="WBParaSite" id="Pan_g5019.t1">
    <property type="protein sequence ID" value="Pan_g5019.t1"/>
    <property type="gene ID" value="Pan_g5019"/>
</dbReference>
<dbReference type="Pfam" id="PF15335">
    <property type="entry name" value="CAAP1"/>
    <property type="match status" value="1"/>
</dbReference>
<evidence type="ECO:0000313" key="3">
    <source>
        <dbReference type="WBParaSite" id="Pan_g5019.t1"/>
    </source>
</evidence>
<dbReference type="GO" id="GO:0042981">
    <property type="term" value="P:regulation of apoptotic process"/>
    <property type="evidence" value="ECO:0007669"/>
    <property type="project" value="InterPro"/>
</dbReference>
<sequence>MNELLKTPPKHQKARRIMYRRKLRSIDPDMFLSLKKFAYDKEKMVENAFTTLRRGAIERICPPELEHLTVDELKERLIKLGSTMSKERLRSYADDKDLSHSSDSSEVETPTDDSESELEVVSDSELVEALFADKEQQAQAKENEIRERLTRKRLMAKMAAKAAAAKGLEEGEIEDEVEMETNGLAEIPLPPAPPPPPIAPPTIGESSIRLEYATEASPDPAYTDNGTLFVVSDIPAPPPPPPEGAIPVSPASEAPESPKPLKNGIVPVVDICTAPIDVDEELDYDDLGDDPDIDLF</sequence>
<feature type="compositionally biased region" description="Acidic residues" evidence="1">
    <location>
        <begin position="105"/>
        <end position="119"/>
    </location>
</feature>
<accession>A0A7E4ZZN7</accession>
<feature type="compositionally biased region" description="Pro residues" evidence="1">
    <location>
        <begin position="188"/>
        <end position="200"/>
    </location>
</feature>
<organism evidence="2 3">
    <name type="scientific">Panagrellus redivivus</name>
    <name type="common">Microworm</name>
    <dbReference type="NCBI Taxonomy" id="6233"/>
    <lineage>
        <taxon>Eukaryota</taxon>
        <taxon>Metazoa</taxon>
        <taxon>Ecdysozoa</taxon>
        <taxon>Nematoda</taxon>
        <taxon>Chromadorea</taxon>
        <taxon>Rhabditida</taxon>
        <taxon>Tylenchina</taxon>
        <taxon>Panagrolaimomorpha</taxon>
        <taxon>Panagrolaimoidea</taxon>
        <taxon>Panagrolaimidae</taxon>
        <taxon>Panagrellus</taxon>
    </lineage>
</organism>
<reference evidence="3" key="2">
    <citation type="submission" date="2020-10" db="UniProtKB">
        <authorList>
            <consortium name="WormBaseParasite"/>
        </authorList>
    </citation>
    <scope>IDENTIFICATION</scope>
</reference>
<feature type="compositionally biased region" description="Pro residues" evidence="1">
    <location>
        <begin position="235"/>
        <end position="244"/>
    </location>
</feature>
<feature type="region of interest" description="Disordered" evidence="1">
    <location>
        <begin position="91"/>
        <end position="119"/>
    </location>
</feature>